<dbReference type="Proteomes" id="UP000029643">
    <property type="component" value="Unassembled WGS sequence"/>
</dbReference>
<name>A0A090WRC3_9FLAO</name>
<reference evidence="1 2" key="1">
    <citation type="journal article" date="2014" name="Genome Announc.">
        <title>Draft Genome Sequences of Marine Flavobacterium Algibacter lectus Strains SS8 and NR4.</title>
        <authorList>
            <person name="Takatani N."/>
            <person name="Nakanishi M."/>
            <person name="Meirelles P."/>
            <person name="Mino S."/>
            <person name="Suda W."/>
            <person name="Oshima K."/>
            <person name="Hattori M."/>
            <person name="Ohkuma M."/>
            <person name="Hosokawa M."/>
            <person name="Miyashita K."/>
            <person name="Thompson F.L."/>
            <person name="Niwa A."/>
            <person name="Sawabe T."/>
            <person name="Sawabe T."/>
        </authorList>
    </citation>
    <scope>NUCLEOTIDE SEQUENCE [LARGE SCALE GENOMIC DNA]</scope>
    <source>
        <strain evidence="2">JCM19274</strain>
    </source>
</reference>
<evidence type="ECO:0000313" key="1">
    <source>
        <dbReference type="EMBL" id="GAL78788.1"/>
    </source>
</evidence>
<comment type="caution">
    <text evidence="1">The sequence shown here is derived from an EMBL/GenBank/DDBJ whole genome shotgun (WGS) entry which is preliminary data.</text>
</comment>
<dbReference type="STRING" id="221126.SAMN04489722_103397"/>
<sequence>MMQLPTSFDNLIEEANALNLYKKLILQLNKDFLLANVDLDFHEEVLPSSLKLLLHETVYRLIQEKFNEYLNLLYIIDVPEKDVKALNGDDVLKLSEEVMFLILKREWQKVWFKNKYS</sequence>
<gene>
    <name evidence="1" type="ORF">JCM19274_3346</name>
</gene>
<accession>A0A090WRC3</accession>
<protein>
    <submittedName>
        <fullName evidence="1">Uncharacterized protein</fullName>
    </submittedName>
</protein>
<organism evidence="1 2">
    <name type="scientific">Algibacter lectus</name>
    <dbReference type="NCBI Taxonomy" id="221126"/>
    <lineage>
        <taxon>Bacteria</taxon>
        <taxon>Pseudomonadati</taxon>
        <taxon>Bacteroidota</taxon>
        <taxon>Flavobacteriia</taxon>
        <taxon>Flavobacteriales</taxon>
        <taxon>Flavobacteriaceae</taxon>
        <taxon>Algibacter</taxon>
    </lineage>
</organism>
<evidence type="ECO:0000313" key="2">
    <source>
        <dbReference type="Proteomes" id="UP000029643"/>
    </source>
</evidence>
<dbReference type="EMBL" id="BBNU01000004">
    <property type="protein sequence ID" value="GAL78788.1"/>
    <property type="molecule type" value="Genomic_DNA"/>
</dbReference>
<dbReference type="AlphaFoldDB" id="A0A090WRC3"/>
<proteinExistence type="predicted"/>